<keyword evidence="2" id="KW-0479">Metal-binding</keyword>
<keyword evidence="4 8" id="KW-0863">Zinc-finger</keyword>
<dbReference type="PANTHER" id="PTHR24388">
    <property type="entry name" value="ZINC FINGER PROTEIN"/>
    <property type="match status" value="1"/>
</dbReference>
<keyword evidence="6" id="KW-0539">Nucleus</keyword>
<evidence type="ECO:0000313" key="12">
    <source>
        <dbReference type="Proteomes" id="UP000318571"/>
    </source>
</evidence>
<gene>
    <name evidence="11" type="ORF">TCAL_06565</name>
</gene>
<dbReference type="InterPro" id="IPR013087">
    <property type="entry name" value="Znf_C2H2_type"/>
</dbReference>
<dbReference type="FunFam" id="3.30.160.60:FF:000882">
    <property type="entry name" value="Predicted gene, 21060"/>
    <property type="match status" value="1"/>
</dbReference>
<feature type="domain" description="C2H2-type" evidence="10">
    <location>
        <begin position="519"/>
        <end position="542"/>
    </location>
</feature>
<dbReference type="Proteomes" id="UP000318571">
    <property type="component" value="Chromosome 6"/>
</dbReference>
<comment type="subcellular location">
    <subcellularLocation>
        <location evidence="1">Nucleus</location>
    </subcellularLocation>
</comment>
<name>A0A553PP70_TIGCA</name>
<feature type="region of interest" description="Disordered" evidence="9">
    <location>
        <begin position="1"/>
        <end position="20"/>
    </location>
</feature>
<dbReference type="GO" id="GO:0005634">
    <property type="term" value="C:nucleus"/>
    <property type="evidence" value="ECO:0007669"/>
    <property type="project" value="UniProtKB-SubCell"/>
</dbReference>
<feature type="compositionally biased region" description="Basic and acidic residues" evidence="9">
    <location>
        <begin position="1"/>
        <end position="10"/>
    </location>
</feature>
<evidence type="ECO:0000256" key="5">
    <source>
        <dbReference type="ARBA" id="ARBA00022833"/>
    </source>
</evidence>
<evidence type="ECO:0000256" key="7">
    <source>
        <dbReference type="ARBA" id="ARBA00037948"/>
    </source>
</evidence>
<keyword evidence="12" id="KW-1185">Reference proteome</keyword>
<evidence type="ECO:0000256" key="4">
    <source>
        <dbReference type="ARBA" id="ARBA00022771"/>
    </source>
</evidence>
<dbReference type="PANTHER" id="PTHR24388:SF54">
    <property type="entry name" value="PROTEIN ESCARGOT"/>
    <property type="match status" value="1"/>
</dbReference>
<dbReference type="PROSITE" id="PS50157">
    <property type="entry name" value="ZINC_FINGER_C2H2_2"/>
    <property type="match status" value="3"/>
</dbReference>
<evidence type="ECO:0000256" key="1">
    <source>
        <dbReference type="ARBA" id="ARBA00004123"/>
    </source>
</evidence>
<dbReference type="GO" id="GO:0000981">
    <property type="term" value="F:DNA-binding transcription factor activity, RNA polymerase II-specific"/>
    <property type="evidence" value="ECO:0007669"/>
    <property type="project" value="TreeGrafter"/>
</dbReference>
<dbReference type="Gene3D" id="3.30.160.60">
    <property type="entry name" value="Classic Zinc Finger"/>
    <property type="match status" value="3"/>
</dbReference>
<sequence>MDPVEVKAEVGDEVPPDPNIQVFDATKEELEEEDDGDPIYVPETRGGSQEATLKGSNANKRYLKSWERRFPWVERAIPGKENAFCKVCSKTINPKLASLQVHARTKGHQVRMRELMPEAFRDEDEETRWGSQNVICNIKTEYGVNDQRLAVDLGKLTLASDIETIMEVVGPKIFENLSIWEVLLYKASQAKGEAAAMDLVVRDTENILTQLKLLISNCYEYMRGDSCEPKVEPDVDTQAAIEEAIEKQKSDKSGVGISRFLANALEIEDGYWQNRDDSDASYRNAMEVGILGPLAKVKVELADPSPAYVDDVQHDPDFRVTFEESLKKHNEHCRAILRYAKEEKGFLCLYQNCPTPDKAFPAKDELLTHFDEHHFTHEDRTIDCTYDECKTKFATIVLRNMHIRKSHEKRFVCDNCPKKFWNQKNLDDHVERVHNRPEGEGTRDMNPCRKCGKMIAMTYITIHESKCNGLSVRNPQFKKVGDEYYCTARDCTIKHGFSCEYGVRTHFFNTHLNDEEKIYTCDFCERKFGCKIARNKHVKATHLKPYVCDQCGGRFGTKSKLDSHRLTHTGEKPFACDQCDYRAAKKFNLDEHKQKRHNDMESVLLGGGGGRVIVRLRKK</sequence>
<protein>
    <recommendedName>
        <fullName evidence="10">C2H2-type domain-containing protein</fullName>
    </recommendedName>
</protein>
<evidence type="ECO:0000256" key="6">
    <source>
        <dbReference type="ARBA" id="ARBA00023242"/>
    </source>
</evidence>
<keyword evidence="3" id="KW-0677">Repeat</keyword>
<dbReference type="GO" id="GO:0008270">
    <property type="term" value="F:zinc ion binding"/>
    <property type="evidence" value="ECO:0007669"/>
    <property type="project" value="UniProtKB-KW"/>
</dbReference>
<feature type="domain" description="C2H2-type" evidence="10">
    <location>
        <begin position="546"/>
        <end position="573"/>
    </location>
</feature>
<keyword evidence="5" id="KW-0862">Zinc</keyword>
<dbReference type="SMART" id="SM00355">
    <property type="entry name" value="ZnF_C2H2"/>
    <property type="match status" value="8"/>
</dbReference>
<comment type="similarity">
    <text evidence="7">Belongs to the snail C2H2-type zinc-finger protein family.</text>
</comment>
<dbReference type="GO" id="GO:0000978">
    <property type="term" value="F:RNA polymerase II cis-regulatory region sequence-specific DNA binding"/>
    <property type="evidence" value="ECO:0007669"/>
    <property type="project" value="TreeGrafter"/>
</dbReference>
<dbReference type="EMBL" id="VCGU01000002">
    <property type="protein sequence ID" value="TRY79470.1"/>
    <property type="molecule type" value="Genomic_DNA"/>
</dbReference>
<dbReference type="AlphaFoldDB" id="A0A553PP70"/>
<comment type="caution">
    <text evidence="11">The sequence shown here is derived from an EMBL/GenBank/DDBJ whole genome shotgun (WGS) entry which is preliminary data.</text>
</comment>
<evidence type="ECO:0000256" key="2">
    <source>
        <dbReference type="ARBA" id="ARBA00022723"/>
    </source>
</evidence>
<evidence type="ECO:0000256" key="3">
    <source>
        <dbReference type="ARBA" id="ARBA00022737"/>
    </source>
</evidence>
<evidence type="ECO:0000313" key="11">
    <source>
        <dbReference type="EMBL" id="TRY79470.1"/>
    </source>
</evidence>
<evidence type="ECO:0000256" key="9">
    <source>
        <dbReference type="SAM" id="MobiDB-lite"/>
    </source>
</evidence>
<organism evidence="11 12">
    <name type="scientific">Tigriopus californicus</name>
    <name type="common">Marine copepod</name>
    <dbReference type="NCBI Taxonomy" id="6832"/>
    <lineage>
        <taxon>Eukaryota</taxon>
        <taxon>Metazoa</taxon>
        <taxon>Ecdysozoa</taxon>
        <taxon>Arthropoda</taxon>
        <taxon>Crustacea</taxon>
        <taxon>Multicrustacea</taxon>
        <taxon>Hexanauplia</taxon>
        <taxon>Copepoda</taxon>
        <taxon>Harpacticoida</taxon>
        <taxon>Harpacticidae</taxon>
        <taxon>Tigriopus</taxon>
    </lineage>
</organism>
<dbReference type="InterPro" id="IPR036236">
    <property type="entry name" value="Znf_C2H2_sf"/>
</dbReference>
<dbReference type="PROSITE" id="PS00028">
    <property type="entry name" value="ZINC_FINGER_C2H2_1"/>
    <property type="match status" value="2"/>
</dbReference>
<dbReference type="SUPFAM" id="SSF57667">
    <property type="entry name" value="beta-beta-alpha zinc fingers"/>
    <property type="match status" value="3"/>
</dbReference>
<dbReference type="InterPro" id="IPR050527">
    <property type="entry name" value="Snail/Krueppel_Znf"/>
</dbReference>
<feature type="domain" description="C2H2-type" evidence="10">
    <location>
        <begin position="411"/>
        <end position="439"/>
    </location>
</feature>
<evidence type="ECO:0000256" key="8">
    <source>
        <dbReference type="PROSITE-ProRule" id="PRU00042"/>
    </source>
</evidence>
<feature type="region of interest" description="Disordered" evidence="9">
    <location>
        <begin position="28"/>
        <end position="52"/>
    </location>
</feature>
<dbReference type="FunFam" id="3.30.160.60:FF:001309">
    <property type="entry name" value="Uncharacterized protein"/>
    <property type="match status" value="1"/>
</dbReference>
<proteinExistence type="inferred from homology"/>
<evidence type="ECO:0000259" key="10">
    <source>
        <dbReference type="PROSITE" id="PS50157"/>
    </source>
</evidence>
<reference evidence="11 12" key="1">
    <citation type="journal article" date="2018" name="Nat. Ecol. Evol.">
        <title>Genomic signatures of mitonuclear coevolution across populations of Tigriopus californicus.</title>
        <authorList>
            <person name="Barreto F.S."/>
            <person name="Watson E.T."/>
            <person name="Lima T.G."/>
            <person name="Willett C.S."/>
            <person name="Edmands S."/>
            <person name="Li W."/>
            <person name="Burton R.S."/>
        </authorList>
    </citation>
    <scope>NUCLEOTIDE SEQUENCE [LARGE SCALE GENOMIC DNA]</scope>
    <source>
        <strain evidence="11 12">San Diego</strain>
    </source>
</reference>
<dbReference type="STRING" id="6832.A0A553PP70"/>
<accession>A0A553PP70</accession>